<name>A0ABU1N360_9CAUL</name>
<feature type="domain" description="Glycosyl hydrolases family 2 sugar binding" evidence="7">
    <location>
        <begin position="34"/>
        <end position="193"/>
    </location>
</feature>
<dbReference type="Gene3D" id="2.60.40.10">
    <property type="entry name" value="Immunoglobulins"/>
    <property type="match status" value="2"/>
</dbReference>
<dbReference type="InterPro" id="IPR032311">
    <property type="entry name" value="DUF4982"/>
</dbReference>
<evidence type="ECO:0000256" key="3">
    <source>
        <dbReference type="ARBA" id="ARBA00023295"/>
    </source>
</evidence>
<feature type="signal peptide" evidence="4">
    <location>
        <begin position="1"/>
        <end position="23"/>
    </location>
</feature>
<dbReference type="Gene3D" id="2.60.120.260">
    <property type="entry name" value="Galactose-binding domain-like"/>
    <property type="match status" value="1"/>
</dbReference>
<accession>A0ABU1N360</accession>
<dbReference type="InterPro" id="IPR006101">
    <property type="entry name" value="Glyco_hydro_2"/>
</dbReference>
<dbReference type="Gene3D" id="3.20.20.80">
    <property type="entry name" value="Glycosidases"/>
    <property type="match status" value="1"/>
</dbReference>
<dbReference type="PANTHER" id="PTHR42732">
    <property type="entry name" value="BETA-GALACTOSIDASE"/>
    <property type="match status" value="1"/>
</dbReference>
<dbReference type="EMBL" id="JAVDRL010000010">
    <property type="protein sequence ID" value="MDR6532768.1"/>
    <property type="molecule type" value="Genomic_DNA"/>
</dbReference>
<dbReference type="InterPro" id="IPR006102">
    <property type="entry name" value="Ig-like_GH2"/>
</dbReference>
<protein>
    <submittedName>
        <fullName evidence="10">Beta-galactosidase</fullName>
        <ecNumber evidence="10">3.2.1.23</ecNumber>
    </submittedName>
</protein>
<dbReference type="InterPro" id="IPR036156">
    <property type="entry name" value="Beta-gal/glucu_dom_sf"/>
</dbReference>
<dbReference type="RefSeq" id="WP_310033391.1">
    <property type="nucleotide sequence ID" value="NZ_JAVDRL010000010.1"/>
</dbReference>
<dbReference type="InterPro" id="IPR006103">
    <property type="entry name" value="Glyco_hydro_2_cat"/>
</dbReference>
<dbReference type="InterPro" id="IPR017853">
    <property type="entry name" value="GH"/>
</dbReference>
<dbReference type="Proteomes" id="UP001262754">
    <property type="component" value="Unassembled WGS sequence"/>
</dbReference>
<evidence type="ECO:0000313" key="11">
    <source>
        <dbReference type="Proteomes" id="UP001262754"/>
    </source>
</evidence>
<dbReference type="InterPro" id="IPR051913">
    <property type="entry name" value="GH2_Domain-Containing"/>
</dbReference>
<dbReference type="SUPFAM" id="SSF49785">
    <property type="entry name" value="Galactose-binding domain-like"/>
    <property type="match status" value="1"/>
</dbReference>
<dbReference type="InterPro" id="IPR006104">
    <property type="entry name" value="Glyco_hydro_2_N"/>
</dbReference>
<dbReference type="Pfam" id="PF00703">
    <property type="entry name" value="Glyco_hydro_2"/>
    <property type="match status" value="1"/>
</dbReference>
<organism evidence="10 11">
    <name type="scientific">Caulobacter rhizosphaerae</name>
    <dbReference type="NCBI Taxonomy" id="2010972"/>
    <lineage>
        <taxon>Bacteria</taxon>
        <taxon>Pseudomonadati</taxon>
        <taxon>Pseudomonadota</taxon>
        <taxon>Alphaproteobacteria</taxon>
        <taxon>Caulobacterales</taxon>
        <taxon>Caulobacteraceae</taxon>
        <taxon>Caulobacter</taxon>
    </lineage>
</organism>
<comment type="similarity">
    <text evidence="1">Belongs to the glycosyl hydrolase 2 family.</text>
</comment>
<dbReference type="InterPro" id="IPR021720">
    <property type="entry name" value="Malectin_dom"/>
</dbReference>
<evidence type="ECO:0000259" key="6">
    <source>
        <dbReference type="Pfam" id="PF02836"/>
    </source>
</evidence>
<dbReference type="Pfam" id="PF16355">
    <property type="entry name" value="DUF4982"/>
    <property type="match status" value="1"/>
</dbReference>
<feature type="chain" id="PRO_5046157155" evidence="4">
    <location>
        <begin position="24"/>
        <end position="878"/>
    </location>
</feature>
<dbReference type="Pfam" id="PF11721">
    <property type="entry name" value="Malectin"/>
    <property type="match status" value="1"/>
</dbReference>
<evidence type="ECO:0000259" key="9">
    <source>
        <dbReference type="Pfam" id="PF16355"/>
    </source>
</evidence>
<evidence type="ECO:0000259" key="7">
    <source>
        <dbReference type="Pfam" id="PF02837"/>
    </source>
</evidence>
<feature type="domain" description="Malectin" evidence="8">
    <location>
        <begin position="785"/>
        <end position="868"/>
    </location>
</feature>
<feature type="domain" description="DUF4982" evidence="9">
    <location>
        <begin position="660"/>
        <end position="708"/>
    </location>
</feature>
<dbReference type="GO" id="GO:0004565">
    <property type="term" value="F:beta-galactosidase activity"/>
    <property type="evidence" value="ECO:0007669"/>
    <property type="project" value="UniProtKB-EC"/>
</dbReference>
<evidence type="ECO:0000313" key="10">
    <source>
        <dbReference type="EMBL" id="MDR6532768.1"/>
    </source>
</evidence>
<evidence type="ECO:0000256" key="1">
    <source>
        <dbReference type="ARBA" id="ARBA00007401"/>
    </source>
</evidence>
<dbReference type="Pfam" id="PF02836">
    <property type="entry name" value="Glyco_hydro_2_C"/>
    <property type="match status" value="1"/>
</dbReference>
<keyword evidence="2 10" id="KW-0378">Hydrolase</keyword>
<dbReference type="Pfam" id="PF02837">
    <property type="entry name" value="Glyco_hydro_2_N"/>
    <property type="match status" value="1"/>
</dbReference>
<keyword evidence="3 10" id="KW-0326">Glycosidase</keyword>
<proteinExistence type="inferred from homology"/>
<sequence>MTIKLAASAFALTLAATSSLASAAERLTVPLTDGWRFTQDDTLTGAEAPSFDDKAWAAVSVPHTWNRAGYYLSDGPHLHTPATINAKQGVGWYRLAFTAPAAIKDKATWLQFDAASRKASVWLNGVHLGDHAGGFSRFRLDASQAIRPGQPNLLVVRVDASRPVAGGATADTLPLGGDFFVHGGLYRGVSLVATDKAHFDMLDFGGSGVYARTTAIGDGKATVAVRSKLRNDAKRGVKLVLTTQLVDASGAVAAQVVTPVSLSAGQSTEVAQDLVLAAAHLWQGVKDPYLYRLKSVIKDARGQVGDSLDQGFGVRQIRIDPEKGLILNGQPLRLHGVGYHQDREGKGWAVSAADTAQDMAIIREMGANTIRLTHYQHGTAIHELADQYGLILWDEIPFVSVMTLAADQIEPTPGLVADARQQLQELIRQNYNHASVGVWGIANEVDLRGTPPSFMGAAKIVQRDPIPLLKDLQALAKAEDPDRATTQATCCEGLQPNAPEVAAITDTSGANRYFGWYYTPSELLGPALDALRKKRPDKSLSVSEYGAGGAISQHTDDPLGGPFDSFGRIQPEEYQAFVHEKNWAILDSKPYLWASWLWNSFDFATGDRHEGDAESINTKGLVTYDRQVKKDAFYFYKANWSAEPSVHIAGRRYVDRAYPVTDVRVYSNAPSTDLVLNGRSLGALADCPQKICVWKSVRLASGDNTLVAQGHFEMGPTEDRLTWRLAPEGKDRFTIDSGALLVPAGLGVRMGSDAFFAGGAAKAMTGQGGGEPGAAPWPVARTYREGDFRYQIPAAPGRYTVTLTFVEPTYAKGERVFDVLINDKVALSDFDVAGAAKGERATVVRSVPVEATDAGLTITFKGKTGKAIVSSVDVAPRP</sequence>
<feature type="domain" description="Glycoside hydrolase family 2 immunoglobulin-like beta-sandwich" evidence="5">
    <location>
        <begin position="209"/>
        <end position="315"/>
    </location>
</feature>
<evidence type="ECO:0000256" key="2">
    <source>
        <dbReference type="ARBA" id="ARBA00022801"/>
    </source>
</evidence>
<dbReference type="PANTHER" id="PTHR42732:SF1">
    <property type="entry name" value="BETA-MANNOSIDASE"/>
    <property type="match status" value="1"/>
</dbReference>
<feature type="domain" description="Glycoside hydrolase family 2 catalytic" evidence="6">
    <location>
        <begin position="323"/>
        <end position="637"/>
    </location>
</feature>
<evidence type="ECO:0000256" key="4">
    <source>
        <dbReference type="SAM" id="SignalP"/>
    </source>
</evidence>
<gene>
    <name evidence="10" type="ORF">J2800_003528</name>
</gene>
<dbReference type="Gene3D" id="2.60.120.430">
    <property type="entry name" value="Galactose-binding lectin"/>
    <property type="match status" value="1"/>
</dbReference>
<comment type="caution">
    <text evidence="10">The sequence shown here is derived from an EMBL/GenBank/DDBJ whole genome shotgun (WGS) entry which is preliminary data.</text>
</comment>
<keyword evidence="4" id="KW-0732">Signal</keyword>
<dbReference type="SUPFAM" id="SSF49303">
    <property type="entry name" value="beta-Galactosidase/glucuronidase domain"/>
    <property type="match status" value="1"/>
</dbReference>
<evidence type="ECO:0000259" key="5">
    <source>
        <dbReference type="Pfam" id="PF00703"/>
    </source>
</evidence>
<dbReference type="InterPro" id="IPR008979">
    <property type="entry name" value="Galactose-bd-like_sf"/>
</dbReference>
<reference evidence="10 11" key="1">
    <citation type="submission" date="2023-07" db="EMBL/GenBank/DDBJ databases">
        <title>Sorghum-associated microbial communities from plants grown in Nebraska, USA.</title>
        <authorList>
            <person name="Schachtman D."/>
        </authorList>
    </citation>
    <scope>NUCLEOTIDE SEQUENCE [LARGE SCALE GENOMIC DNA]</scope>
    <source>
        <strain evidence="10 11">DS2154</strain>
    </source>
</reference>
<dbReference type="PRINTS" id="PR00132">
    <property type="entry name" value="GLHYDRLASE2"/>
</dbReference>
<dbReference type="SUPFAM" id="SSF51445">
    <property type="entry name" value="(Trans)glycosidases"/>
    <property type="match status" value="1"/>
</dbReference>
<evidence type="ECO:0000259" key="8">
    <source>
        <dbReference type="Pfam" id="PF11721"/>
    </source>
</evidence>
<keyword evidence="11" id="KW-1185">Reference proteome</keyword>
<dbReference type="InterPro" id="IPR013783">
    <property type="entry name" value="Ig-like_fold"/>
</dbReference>
<dbReference type="EC" id="3.2.1.23" evidence="10"/>